<reference evidence="1" key="1">
    <citation type="submission" date="2021-01" db="EMBL/GenBank/DDBJ databases">
        <title>Genomic Encyclopedia of Type Strains, Phase IV (KMG-IV): sequencing the most valuable type-strain genomes for metagenomic binning, comparative biology and taxonomic classification.</title>
        <authorList>
            <person name="Goeker M."/>
        </authorList>
    </citation>
    <scope>NUCLEOTIDE SEQUENCE</scope>
    <source>
        <strain evidence="1">DSM 25523</strain>
    </source>
</reference>
<proteinExistence type="predicted"/>
<dbReference type="RefSeq" id="WP_204517139.1">
    <property type="nucleotide sequence ID" value="NZ_BAABIN010000015.1"/>
</dbReference>
<sequence length="113" mass="13491">MNHKPTSKKENLFAASRFVLPEHRELYLRIKEEEARYRPPDLDEEQQAELSEQVTAAFQQQVRVRLTYYDGRTARQCRGHVVHLDQAARRIKLRSDEQVIWIPFVAVLELRFE</sequence>
<dbReference type="Proteomes" id="UP000717624">
    <property type="component" value="Unassembled WGS sequence"/>
</dbReference>
<comment type="caution">
    <text evidence="1">The sequence shown here is derived from an EMBL/GenBank/DDBJ whole genome shotgun (WGS) entry which is preliminary data.</text>
</comment>
<keyword evidence="2" id="KW-1185">Reference proteome</keyword>
<dbReference type="EMBL" id="JAFBEB010000002">
    <property type="protein sequence ID" value="MBM7589422.1"/>
    <property type="molecule type" value="Genomic_DNA"/>
</dbReference>
<dbReference type="InterPro" id="IPR014962">
    <property type="entry name" value="YolD"/>
</dbReference>
<protein>
    <recommendedName>
        <fullName evidence="3">YolD-like family protein</fullName>
    </recommendedName>
</protein>
<accession>A0A938Y0P2</accession>
<dbReference type="Pfam" id="PF08863">
    <property type="entry name" value="YolD"/>
    <property type="match status" value="1"/>
</dbReference>
<evidence type="ECO:0000313" key="2">
    <source>
        <dbReference type="Proteomes" id="UP000717624"/>
    </source>
</evidence>
<gene>
    <name evidence="1" type="ORF">JOD01_001020</name>
</gene>
<evidence type="ECO:0008006" key="3">
    <source>
        <dbReference type="Google" id="ProtNLM"/>
    </source>
</evidence>
<organism evidence="1 2">
    <name type="scientific">Brevibacillus fulvus</name>
    <dbReference type="NCBI Taxonomy" id="1125967"/>
    <lineage>
        <taxon>Bacteria</taxon>
        <taxon>Bacillati</taxon>
        <taxon>Bacillota</taxon>
        <taxon>Bacilli</taxon>
        <taxon>Bacillales</taxon>
        <taxon>Paenibacillaceae</taxon>
        <taxon>Brevibacillus</taxon>
    </lineage>
</organism>
<evidence type="ECO:0000313" key="1">
    <source>
        <dbReference type="EMBL" id="MBM7589422.1"/>
    </source>
</evidence>
<dbReference type="AlphaFoldDB" id="A0A938Y0P2"/>
<name>A0A938Y0P2_9BACL</name>